<dbReference type="Proteomes" id="UP001417504">
    <property type="component" value="Unassembled WGS sequence"/>
</dbReference>
<name>A0AAP0IVN4_9MAGN</name>
<comment type="caution">
    <text evidence="1">The sequence shown here is derived from an EMBL/GenBank/DDBJ whole genome shotgun (WGS) entry which is preliminary data.</text>
</comment>
<proteinExistence type="predicted"/>
<dbReference type="EMBL" id="JBBNAE010000005">
    <property type="protein sequence ID" value="KAK9122646.1"/>
    <property type="molecule type" value="Genomic_DNA"/>
</dbReference>
<evidence type="ECO:0000313" key="1">
    <source>
        <dbReference type="EMBL" id="KAK9122646.1"/>
    </source>
</evidence>
<keyword evidence="2" id="KW-1185">Reference proteome</keyword>
<dbReference type="AlphaFoldDB" id="A0AAP0IVN4"/>
<accession>A0AAP0IVN4</accession>
<reference evidence="1 2" key="1">
    <citation type="submission" date="2024-01" db="EMBL/GenBank/DDBJ databases">
        <title>Genome assemblies of Stephania.</title>
        <authorList>
            <person name="Yang L."/>
        </authorList>
    </citation>
    <scope>NUCLEOTIDE SEQUENCE [LARGE SCALE GENOMIC DNA]</scope>
    <source>
        <strain evidence="1">QJT</strain>
        <tissue evidence="1">Leaf</tissue>
    </source>
</reference>
<organism evidence="1 2">
    <name type="scientific">Stephania japonica</name>
    <dbReference type="NCBI Taxonomy" id="461633"/>
    <lineage>
        <taxon>Eukaryota</taxon>
        <taxon>Viridiplantae</taxon>
        <taxon>Streptophyta</taxon>
        <taxon>Embryophyta</taxon>
        <taxon>Tracheophyta</taxon>
        <taxon>Spermatophyta</taxon>
        <taxon>Magnoliopsida</taxon>
        <taxon>Ranunculales</taxon>
        <taxon>Menispermaceae</taxon>
        <taxon>Menispermoideae</taxon>
        <taxon>Cissampelideae</taxon>
        <taxon>Stephania</taxon>
    </lineage>
</organism>
<gene>
    <name evidence="1" type="ORF">Sjap_012248</name>
</gene>
<evidence type="ECO:0000313" key="2">
    <source>
        <dbReference type="Proteomes" id="UP001417504"/>
    </source>
</evidence>
<sequence length="100" mass="11585">MQISWLSSFKLCHFINFHPIAQEAPGPSSRPRPVPITIVHHPQQWQQTNTTHSYGIVKRTVRERDAMLTAEREIERSRVLPAQAAEFQRGSAVQRRRGWS</sequence>
<protein>
    <submittedName>
        <fullName evidence="1">Uncharacterized protein</fullName>
    </submittedName>
</protein>